<sequence length="140" mass="16386">MLSDLLSDRRFVIKSKRGRLAEEIYLEIWRGGRLVAHAVLFLGRPPYYSPWAELFNIKVLNTDLERELYCLFGRYMEKGDLLYVEYVDDRQTYAELQRGTPPEETRLGRLLSQCGFRVLRDMYFPEGGLEGSVKLQAIKT</sequence>
<dbReference type="InterPro" id="IPR008304">
    <property type="entry name" value="UCP017998"/>
</dbReference>
<dbReference type="InterPro" id="IPR016181">
    <property type="entry name" value="Acyl_CoA_acyltransferase"/>
</dbReference>
<dbReference type="OrthoDB" id="26340at2157"/>
<dbReference type="Pfam" id="PF06557">
    <property type="entry name" value="DUF1122"/>
    <property type="match status" value="1"/>
</dbReference>
<name>G4RNE8_THETK</name>
<dbReference type="KEGG" id="ttn:TTX_0421"/>
<dbReference type="PaxDb" id="768679-TTX_0421"/>
<gene>
    <name evidence="1" type="ordered locus">TTX_0421</name>
</gene>
<dbReference type="HOGENOM" id="CLU_121769_0_0_2"/>
<reference evidence="1 2" key="1">
    <citation type="journal article" date="2011" name="PLoS ONE">
        <title>The complete genome sequence of Thermoproteus tenax: a physiologically versatile member of the Crenarchaeota.</title>
        <authorList>
            <person name="Siebers B."/>
            <person name="Zaparty M."/>
            <person name="Raddatz G."/>
            <person name="Tjaden B."/>
            <person name="Albers S.V."/>
            <person name="Bell S.D."/>
            <person name="Blombach F."/>
            <person name="Kletzin A."/>
            <person name="Kyrpides N."/>
            <person name="Lanz C."/>
            <person name="Plagens A."/>
            <person name="Rampp M."/>
            <person name="Rosinus A."/>
            <person name="von Jan M."/>
            <person name="Makarova K.S."/>
            <person name="Klenk H.P."/>
            <person name="Schuster S.C."/>
            <person name="Hensel R."/>
        </authorList>
    </citation>
    <scope>NUCLEOTIDE SEQUENCE [LARGE SCALE GENOMIC DNA]</scope>
    <source>
        <strain evidence="2">ATCC 35583 / DSM 2078 / JCM 9277 / NBRC 100435 / Kra 1</strain>
    </source>
</reference>
<dbReference type="Proteomes" id="UP000002654">
    <property type="component" value="Chromosome"/>
</dbReference>
<evidence type="ECO:0008006" key="3">
    <source>
        <dbReference type="Google" id="ProtNLM"/>
    </source>
</evidence>
<evidence type="ECO:0000313" key="2">
    <source>
        <dbReference type="Proteomes" id="UP000002654"/>
    </source>
</evidence>
<dbReference type="EMBL" id="FN869859">
    <property type="protein sequence ID" value="CCC81092.1"/>
    <property type="molecule type" value="Genomic_DNA"/>
</dbReference>
<dbReference type="Gene3D" id="3.40.630.30">
    <property type="match status" value="1"/>
</dbReference>
<dbReference type="GeneID" id="11263427"/>
<protein>
    <recommendedName>
        <fullName evidence="3">DUF1122 domain-containing protein</fullName>
    </recommendedName>
</protein>
<keyword evidence="2" id="KW-1185">Reference proteome</keyword>
<evidence type="ECO:0000313" key="1">
    <source>
        <dbReference type="EMBL" id="CCC81092.1"/>
    </source>
</evidence>
<dbReference type="AlphaFoldDB" id="G4RNE8"/>
<organism evidence="1 2">
    <name type="scientific">Thermoproteus tenax (strain ATCC 35583 / DSM 2078 / JCM 9277 / NBRC 100435 / Kra 1)</name>
    <dbReference type="NCBI Taxonomy" id="768679"/>
    <lineage>
        <taxon>Archaea</taxon>
        <taxon>Thermoproteota</taxon>
        <taxon>Thermoprotei</taxon>
        <taxon>Thermoproteales</taxon>
        <taxon>Thermoproteaceae</taxon>
        <taxon>Thermoproteus</taxon>
    </lineage>
</organism>
<accession>G4RNE8</accession>
<dbReference type="RefSeq" id="WP_014126349.1">
    <property type="nucleotide sequence ID" value="NC_016070.1"/>
</dbReference>
<dbReference type="STRING" id="768679.TTX_0421"/>
<dbReference type="SUPFAM" id="SSF55729">
    <property type="entry name" value="Acyl-CoA N-acyltransferases (Nat)"/>
    <property type="match status" value="1"/>
</dbReference>
<dbReference type="eggNOG" id="arCOG01699">
    <property type="taxonomic scope" value="Archaea"/>
</dbReference>
<proteinExistence type="predicted"/>
<dbReference type="PATRIC" id="fig|768679.9.peg.438"/>